<name>A0AB34IN50_PRYPA</name>
<keyword evidence="1" id="KW-0812">Transmembrane</keyword>
<organism evidence="3 4">
    <name type="scientific">Prymnesium parvum</name>
    <name type="common">Toxic golden alga</name>
    <dbReference type="NCBI Taxonomy" id="97485"/>
    <lineage>
        <taxon>Eukaryota</taxon>
        <taxon>Haptista</taxon>
        <taxon>Haptophyta</taxon>
        <taxon>Prymnesiophyceae</taxon>
        <taxon>Prymnesiales</taxon>
        <taxon>Prymnesiaceae</taxon>
        <taxon>Prymnesium</taxon>
    </lineage>
</organism>
<dbReference type="EMBL" id="JBGBPQ010000023">
    <property type="protein sequence ID" value="KAL1500366.1"/>
    <property type="molecule type" value="Genomic_DNA"/>
</dbReference>
<keyword evidence="4" id="KW-1185">Reference proteome</keyword>
<evidence type="ECO:0000256" key="2">
    <source>
        <dbReference type="SAM" id="SignalP"/>
    </source>
</evidence>
<feature type="transmembrane region" description="Helical" evidence="1">
    <location>
        <begin position="135"/>
        <end position="157"/>
    </location>
</feature>
<reference evidence="3 4" key="1">
    <citation type="journal article" date="2024" name="Science">
        <title>Giant polyketide synthase enzymes in the biosynthesis of giant marine polyether toxins.</title>
        <authorList>
            <person name="Fallon T.R."/>
            <person name="Shende V.V."/>
            <person name="Wierzbicki I.H."/>
            <person name="Pendleton A.L."/>
            <person name="Watervoot N.F."/>
            <person name="Auber R.P."/>
            <person name="Gonzalez D.J."/>
            <person name="Wisecaver J.H."/>
            <person name="Moore B.S."/>
        </authorList>
    </citation>
    <scope>NUCLEOTIDE SEQUENCE [LARGE SCALE GENOMIC DNA]</scope>
    <source>
        <strain evidence="3 4">12B1</strain>
    </source>
</reference>
<proteinExistence type="predicted"/>
<keyword evidence="2" id="KW-0732">Signal</keyword>
<sequence>MALLIGALMAASALHAAPGQMPARVAPRPTFRLGRAPVLSESPFEPAQSEEERLAVNAKLESDVAAFRAQKEADGTLTDSKDREDSLLQMTINTLGKVLTFNFFVICIFFLWFLAGLAAQFGLQQTAVIDSFRGAWDLIILPLLSTHMALTFLSAGLERI</sequence>
<gene>
    <name evidence="3" type="ORF">AB1Y20_013029</name>
</gene>
<feature type="signal peptide" evidence="2">
    <location>
        <begin position="1"/>
        <end position="16"/>
    </location>
</feature>
<comment type="caution">
    <text evidence="3">The sequence shown here is derived from an EMBL/GenBank/DDBJ whole genome shotgun (WGS) entry which is preliminary data.</text>
</comment>
<feature type="chain" id="PRO_5044212261" evidence="2">
    <location>
        <begin position="17"/>
        <end position="160"/>
    </location>
</feature>
<dbReference type="AlphaFoldDB" id="A0AB34IN50"/>
<keyword evidence="1" id="KW-0472">Membrane</keyword>
<evidence type="ECO:0000313" key="4">
    <source>
        <dbReference type="Proteomes" id="UP001515480"/>
    </source>
</evidence>
<accession>A0AB34IN50</accession>
<keyword evidence="1" id="KW-1133">Transmembrane helix</keyword>
<evidence type="ECO:0000256" key="1">
    <source>
        <dbReference type="SAM" id="Phobius"/>
    </source>
</evidence>
<evidence type="ECO:0000313" key="3">
    <source>
        <dbReference type="EMBL" id="KAL1500366.1"/>
    </source>
</evidence>
<protein>
    <submittedName>
        <fullName evidence="3">Uncharacterized protein</fullName>
    </submittedName>
</protein>
<feature type="transmembrane region" description="Helical" evidence="1">
    <location>
        <begin position="103"/>
        <end position="123"/>
    </location>
</feature>
<dbReference type="Proteomes" id="UP001515480">
    <property type="component" value="Unassembled WGS sequence"/>
</dbReference>